<dbReference type="OrthoDB" id="9811532at2"/>
<dbReference type="InterPro" id="IPR014330">
    <property type="entry name" value="RNA-bd_S4-rel_YaaA"/>
</dbReference>
<dbReference type="GO" id="GO:0003723">
    <property type="term" value="F:RNA binding"/>
    <property type="evidence" value="ECO:0007669"/>
    <property type="project" value="UniProtKB-KW"/>
</dbReference>
<dbReference type="Proteomes" id="UP000190188">
    <property type="component" value="Unassembled WGS sequence"/>
</dbReference>
<keyword evidence="3" id="KW-1185">Reference proteome</keyword>
<accession>A0A1T2XGI1</accession>
<gene>
    <name evidence="2" type="ORF">BVG16_07795</name>
</gene>
<dbReference type="Gene3D" id="3.10.290.10">
    <property type="entry name" value="RNA-binding S4 domain"/>
    <property type="match status" value="1"/>
</dbReference>
<evidence type="ECO:0000256" key="1">
    <source>
        <dbReference type="PROSITE-ProRule" id="PRU00182"/>
    </source>
</evidence>
<dbReference type="InterPro" id="IPR036986">
    <property type="entry name" value="S4_RNA-bd_sf"/>
</dbReference>
<comment type="caution">
    <text evidence="2">The sequence shown here is derived from an EMBL/GenBank/DDBJ whole genome shotgun (WGS) entry which is preliminary data.</text>
</comment>
<evidence type="ECO:0000313" key="2">
    <source>
        <dbReference type="EMBL" id="OPA79001.1"/>
    </source>
</evidence>
<dbReference type="EMBL" id="MSZX01000003">
    <property type="protein sequence ID" value="OPA79001.1"/>
    <property type="molecule type" value="Genomic_DNA"/>
</dbReference>
<dbReference type="RefSeq" id="WP_078498000.1">
    <property type="nucleotide sequence ID" value="NZ_MSZX01000003.1"/>
</dbReference>
<dbReference type="Pfam" id="PF13275">
    <property type="entry name" value="S4_2"/>
    <property type="match status" value="1"/>
</dbReference>
<sequence length="74" mass="8443">MKNITIKTEYITLGQFLKLSDCIATGGHAKFFLQEEQVWVNGELENRRGRKLYANDIVKVDGHGEFQVERSALS</sequence>
<dbReference type="STRING" id="1324314.BVG16_07795"/>
<dbReference type="AlphaFoldDB" id="A0A1T2XGI1"/>
<keyword evidence="1" id="KW-0694">RNA-binding</keyword>
<protein>
    <submittedName>
        <fullName evidence="2">RNA-binding protein</fullName>
    </submittedName>
</protein>
<proteinExistence type="predicted"/>
<reference evidence="2 3" key="1">
    <citation type="submission" date="2017-01" db="EMBL/GenBank/DDBJ databases">
        <title>Genome analysis of Paenibacillus selenitrireducens ES3-24.</title>
        <authorList>
            <person name="Xu D."/>
            <person name="Yao R."/>
            <person name="Zheng S."/>
        </authorList>
    </citation>
    <scope>NUCLEOTIDE SEQUENCE [LARGE SCALE GENOMIC DNA]</scope>
    <source>
        <strain evidence="2 3">ES3-24</strain>
    </source>
</reference>
<dbReference type="SUPFAM" id="SSF55174">
    <property type="entry name" value="Alpha-L RNA-binding motif"/>
    <property type="match status" value="1"/>
</dbReference>
<dbReference type="NCBIfam" id="TIGR02988">
    <property type="entry name" value="YaaA_near_RecF"/>
    <property type="match status" value="1"/>
</dbReference>
<evidence type="ECO:0000313" key="3">
    <source>
        <dbReference type="Proteomes" id="UP000190188"/>
    </source>
</evidence>
<dbReference type="PROSITE" id="PS50889">
    <property type="entry name" value="S4"/>
    <property type="match status" value="1"/>
</dbReference>
<name>A0A1T2XGI1_9BACL</name>
<organism evidence="2 3">
    <name type="scientific">Paenibacillus selenitireducens</name>
    <dbReference type="NCBI Taxonomy" id="1324314"/>
    <lineage>
        <taxon>Bacteria</taxon>
        <taxon>Bacillati</taxon>
        <taxon>Bacillota</taxon>
        <taxon>Bacilli</taxon>
        <taxon>Bacillales</taxon>
        <taxon>Paenibacillaceae</taxon>
        <taxon>Paenibacillus</taxon>
    </lineage>
</organism>